<dbReference type="PROSITE" id="PS00022">
    <property type="entry name" value="EGF_1"/>
    <property type="match status" value="1"/>
</dbReference>
<feature type="domain" description="EGF-like" evidence="5 6">
    <location>
        <begin position="127"/>
        <end position="138"/>
    </location>
</feature>
<evidence type="ECO:0000313" key="8">
    <source>
        <dbReference type="Proteomes" id="UP001205105"/>
    </source>
</evidence>
<feature type="region of interest" description="Disordered" evidence="4">
    <location>
        <begin position="751"/>
        <end position="771"/>
    </location>
</feature>
<sequence length="796" mass="87729">MAGRRIERPSRPRTKGLVLAVFALLALGSVLFVRQTKGLAWPVINTWQASLANVSSVLASVAQPAADADAQPAAAAAGAVAAAASKPQKQPLTDAIKRRCEGTLGTWCIDFHTQAEVGTCSALTGLCTCPAGWQGFNCLMLMPRHCASRYSYFGYERGREEPNVTKGVGLPSIWAFPESHCAGTCDETTALCFCPSNTTYGRRPAPEDAPPGAPPVQRGRPMGQFCQPNRTPDGQETAWGTIDPQDLYGPEGWCMAAEPKHQCPCTGDGWGGKNCEEPAEMFCFNQCNGRGTCIGGYCRCHKGWHGIDCAHQSAAVEPELPAELPAWVAEHVHTPAAADFPANATRKRPLIYVYELPSDYGTLYLQYRNGGEACVPRLYGLPGNGTHLSGWTYSVEAGFLEALLQSEHRTLDPEEADYFFIPLFPACFIHPVRDSADSLRDFYYSVAYNRVQGATNLMLEAWHWLRSHHPYWDRRGGRDHILISAHDEGSCWVPAALRPAIVLSHWGRKDANHTSGTAYGADNYSADLHHPQFEPEGWLRKLGKHPCYDPQKDLVIPLMKTPNHYHLSPLIGGPSRNRTWLAFHRGRVQKELPDYSRGVRQRLAEAAEKGGWLEKHRIAVGEHDKIEGDYSALLSSSEFCLVMMGDGWSARMDDATLHGCIPVIIMDEIDVSFESIVDLSAFTVRIAQADAEKLPDILLAIPHEKRQEMRAALARVWQRFTYSSYRPYAKRFRELQQQHAEAATAAQAGAAAGAAAEQQQQQPLSLPATVPDLDPAADDAFSTIMAWLHSRIPHTR</sequence>
<evidence type="ECO:0000256" key="3">
    <source>
        <dbReference type="ARBA" id="ARBA00023034"/>
    </source>
</evidence>
<dbReference type="EMBL" id="JADXDR010000168">
    <property type="protein sequence ID" value="KAI7836996.1"/>
    <property type="molecule type" value="Genomic_DNA"/>
</dbReference>
<keyword evidence="8" id="KW-1185">Reference proteome</keyword>
<dbReference type="AlphaFoldDB" id="A0AAD5DHK4"/>
<comment type="caution">
    <text evidence="7">The sequence shown here is derived from an EMBL/GenBank/DDBJ whole genome shotgun (WGS) entry which is preliminary data.</text>
</comment>
<dbReference type="Gene3D" id="2.10.25.10">
    <property type="entry name" value="Laminin"/>
    <property type="match status" value="1"/>
</dbReference>
<proteinExistence type="inferred from homology"/>
<dbReference type="PANTHER" id="PTHR11062:SF268">
    <property type="entry name" value="FAMILY PROTEIN, PUTATIVE, EXPRESSED-RELATED"/>
    <property type="match status" value="1"/>
</dbReference>
<evidence type="ECO:0000259" key="6">
    <source>
        <dbReference type="PROSITE" id="PS01186"/>
    </source>
</evidence>
<protein>
    <recommendedName>
        <fullName evidence="5 6">EGF-like domain-containing protein</fullName>
    </recommendedName>
</protein>
<dbReference type="GO" id="GO:0016757">
    <property type="term" value="F:glycosyltransferase activity"/>
    <property type="evidence" value="ECO:0007669"/>
    <property type="project" value="InterPro"/>
</dbReference>
<reference evidence="7" key="1">
    <citation type="submission" date="2020-11" db="EMBL/GenBank/DDBJ databases">
        <title>Chlorella ohadii genome sequencing and assembly.</title>
        <authorList>
            <person name="Murik O."/>
            <person name="Treves H."/>
            <person name="Kedem I."/>
            <person name="Shotland Y."/>
            <person name="Kaplan A."/>
        </authorList>
    </citation>
    <scope>NUCLEOTIDE SEQUENCE</scope>
    <source>
        <strain evidence="7">1</strain>
    </source>
</reference>
<dbReference type="Pfam" id="PF03016">
    <property type="entry name" value="Exostosin_GT47"/>
    <property type="match status" value="1"/>
</dbReference>
<feature type="compositionally biased region" description="Low complexity" evidence="4">
    <location>
        <begin position="751"/>
        <end position="762"/>
    </location>
</feature>
<comment type="similarity">
    <text evidence="2">Belongs to the glycosyltransferase 47 family.</text>
</comment>
<accession>A0AAD5DHK4</accession>
<evidence type="ECO:0000313" key="7">
    <source>
        <dbReference type="EMBL" id="KAI7836996.1"/>
    </source>
</evidence>
<dbReference type="InterPro" id="IPR040911">
    <property type="entry name" value="Exostosin_GT47"/>
</dbReference>
<dbReference type="InterPro" id="IPR004263">
    <property type="entry name" value="Exostosin"/>
</dbReference>
<dbReference type="Pfam" id="PF23106">
    <property type="entry name" value="EGF_Teneurin"/>
    <property type="match status" value="1"/>
</dbReference>
<name>A0AAD5DHK4_9CHLO</name>
<evidence type="ECO:0000256" key="2">
    <source>
        <dbReference type="ARBA" id="ARBA00010271"/>
    </source>
</evidence>
<dbReference type="PANTHER" id="PTHR11062">
    <property type="entry name" value="EXOSTOSIN HEPARAN SULFATE GLYCOSYLTRANSFERASE -RELATED"/>
    <property type="match status" value="1"/>
</dbReference>
<organism evidence="7 8">
    <name type="scientific">Chlorella ohadii</name>
    <dbReference type="NCBI Taxonomy" id="2649997"/>
    <lineage>
        <taxon>Eukaryota</taxon>
        <taxon>Viridiplantae</taxon>
        <taxon>Chlorophyta</taxon>
        <taxon>core chlorophytes</taxon>
        <taxon>Trebouxiophyceae</taxon>
        <taxon>Chlorellales</taxon>
        <taxon>Chlorellaceae</taxon>
        <taxon>Chlorella clade</taxon>
        <taxon>Chlorella</taxon>
    </lineage>
</organism>
<gene>
    <name evidence="7" type="ORF">COHA_009178</name>
</gene>
<dbReference type="InterPro" id="IPR000742">
    <property type="entry name" value="EGF"/>
</dbReference>
<evidence type="ECO:0000256" key="4">
    <source>
        <dbReference type="SAM" id="MobiDB-lite"/>
    </source>
</evidence>
<feature type="domain" description="EGF-like" evidence="6">
    <location>
        <begin position="298"/>
        <end position="309"/>
    </location>
</feature>
<dbReference type="GO" id="GO:0000139">
    <property type="term" value="C:Golgi membrane"/>
    <property type="evidence" value="ECO:0007669"/>
    <property type="project" value="UniProtKB-SubCell"/>
</dbReference>
<evidence type="ECO:0000259" key="5">
    <source>
        <dbReference type="PROSITE" id="PS00022"/>
    </source>
</evidence>
<comment type="subcellular location">
    <subcellularLocation>
        <location evidence="1">Golgi apparatus membrane</location>
        <topology evidence="1">Single-pass type II membrane protein</topology>
    </subcellularLocation>
</comment>
<evidence type="ECO:0000256" key="1">
    <source>
        <dbReference type="ARBA" id="ARBA00004323"/>
    </source>
</evidence>
<dbReference type="Proteomes" id="UP001205105">
    <property type="component" value="Unassembled WGS sequence"/>
</dbReference>
<keyword evidence="3" id="KW-0333">Golgi apparatus</keyword>
<dbReference type="PROSITE" id="PS01186">
    <property type="entry name" value="EGF_2"/>
    <property type="match status" value="2"/>
</dbReference>